<dbReference type="GO" id="GO:0004842">
    <property type="term" value="F:ubiquitin-protein transferase activity"/>
    <property type="evidence" value="ECO:0007669"/>
    <property type="project" value="InterPro"/>
</dbReference>
<dbReference type="InterPro" id="IPR003613">
    <property type="entry name" value="Ubox_domain"/>
</dbReference>
<sequence>MARPHAGDYAGPGLAADGHTYEDAALRGWLHGGRETSPMTNLKLDNLELTPNHASALQSRTGSATQVSRREKQLLVRASTPPSPLA</sequence>
<evidence type="ECO:0000256" key="2">
    <source>
        <dbReference type="ARBA" id="ARBA00022679"/>
    </source>
</evidence>
<dbReference type="GO" id="GO:0016567">
    <property type="term" value="P:protein ubiquitination"/>
    <property type="evidence" value="ECO:0007669"/>
    <property type="project" value="UniProtKB-UniPathway"/>
</dbReference>
<evidence type="ECO:0000256" key="1">
    <source>
        <dbReference type="ARBA" id="ARBA00004906"/>
    </source>
</evidence>
<dbReference type="UniPathway" id="UPA00143"/>
<organism evidence="5">
    <name type="scientific">Spirodela intermedia</name>
    <name type="common">Intermediate duckweed</name>
    <dbReference type="NCBI Taxonomy" id="51605"/>
    <lineage>
        <taxon>Eukaryota</taxon>
        <taxon>Viridiplantae</taxon>
        <taxon>Streptophyta</taxon>
        <taxon>Embryophyta</taxon>
        <taxon>Tracheophyta</taxon>
        <taxon>Spermatophyta</taxon>
        <taxon>Magnoliopsida</taxon>
        <taxon>Liliopsida</taxon>
        <taxon>Araceae</taxon>
        <taxon>Lemnoideae</taxon>
        <taxon>Spirodela</taxon>
    </lineage>
</organism>
<dbReference type="Pfam" id="PF04564">
    <property type="entry name" value="U-box"/>
    <property type="match status" value="1"/>
</dbReference>
<evidence type="ECO:0000313" key="6">
    <source>
        <dbReference type="Proteomes" id="UP001189122"/>
    </source>
</evidence>
<dbReference type="InterPro" id="IPR013083">
    <property type="entry name" value="Znf_RING/FYVE/PHD"/>
</dbReference>
<dbReference type="SUPFAM" id="SSF57850">
    <property type="entry name" value="RING/U-box"/>
    <property type="match status" value="1"/>
</dbReference>
<dbReference type="Gene3D" id="3.30.40.10">
    <property type="entry name" value="Zinc/RING finger domain, C3HC4 (zinc finger)"/>
    <property type="match status" value="1"/>
</dbReference>
<feature type="domain" description="U-box" evidence="4">
    <location>
        <begin position="12"/>
        <end position="64"/>
    </location>
</feature>
<dbReference type="SMART" id="SM00504">
    <property type="entry name" value="Ubox"/>
    <property type="match status" value="1"/>
</dbReference>
<keyword evidence="2" id="KW-0808">Transferase</keyword>
<evidence type="ECO:0000259" key="4">
    <source>
        <dbReference type="SMART" id="SM00504"/>
    </source>
</evidence>
<dbReference type="PANTHER" id="PTHR46573:SF1">
    <property type="entry name" value="WD REPEAT, SAM AND U-BOX DOMAIN-CONTAINING PROTEIN 1"/>
    <property type="match status" value="1"/>
</dbReference>
<feature type="region of interest" description="Disordered" evidence="3">
    <location>
        <begin position="55"/>
        <end position="86"/>
    </location>
</feature>
<name>A0A7I8IB73_SPIIN</name>
<feature type="compositionally biased region" description="Polar residues" evidence="3">
    <location>
        <begin position="55"/>
        <end position="67"/>
    </location>
</feature>
<comment type="pathway">
    <text evidence="1">Protein modification; protein ubiquitination.</text>
</comment>
<dbReference type="EMBL" id="CACRZD030000001">
    <property type="protein sequence ID" value="CAA6654965.1"/>
    <property type="molecule type" value="Genomic_DNA"/>
</dbReference>
<gene>
    <name evidence="5" type="ORF">SI7747_01001555</name>
</gene>
<dbReference type="EMBL" id="LR743588">
    <property type="protein sequence ID" value="CAA2615199.1"/>
    <property type="molecule type" value="Genomic_DNA"/>
</dbReference>
<proteinExistence type="predicted"/>
<dbReference type="Proteomes" id="UP001189122">
    <property type="component" value="Unassembled WGS sequence"/>
</dbReference>
<accession>A0A7I8IB73</accession>
<keyword evidence="6" id="KW-1185">Reference proteome</keyword>
<dbReference type="PANTHER" id="PTHR46573">
    <property type="entry name" value="WD REPEAT, SAM AND U-BOX DOMAIN-CONTAINING PROTEIN 1"/>
    <property type="match status" value="1"/>
</dbReference>
<protein>
    <recommendedName>
        <fullName evidence="4">U-box domain-containing protein</fullName>
    </recommendedName>
</protein>
<reference evidence="5 6" key="1">
    <citation type="submission" date="2019-12" db="EMBL/GenBank/DDBJ databases">
        <authorList>
            <person name="Scholz U."/>
            <person name="Mascher M."/>
            <person name="Fiebig A."/>
        </authorList>
    </citation>
    <scope>NUCLEOTIDE SEQUENCE</scope>
</reference>
<dbReference type="InterPro" id="IPR052085">
    <property type="entry name" value="WD-SAM-U-box"/>
</dbReference>
<evidence type="ECO:0000313" key="5">
    <source>
        <dbReference type="EMBL" id="CAA2615199.1"/>
    </source>
</evidence>
<evidence type="ECO:0000256" key="3">
    <source>
        <dbReference type="SAM" id="MobiDB-lite"/>
    </source>
</evidence>
<dbReference type="AlphaFoldDB" id="A0A7I8IB73"/>